<proteinExistence type="predicted"/>
<evidence type="ECO:0000313" key="3">
    <source>
        <dbReference type="Proteomes" id="UP000247810"/>
    </source>
</evidence>
<dbReference type="AlphaFoldDB" id="A0A319DH03"/>
<protein>
    <submittedName>
        <fullName evidence="2">Uncharacterized protein</fullName>
    </submittedName>
</protein>
<keyword evidence="3" id="KW-1185">Reference proteome</keyword>
<gene>
    <name evidence="2" type="ORF">BO71DRAFT_402216</name>
</gene>
<evidence type="ECO:0000256" key="1">
    <source>
        <dbReference type="SAM" id="Phobius"/>
    </source>
</evidence>
<evidence type="ECO:0000313" key="2">
    <source>
        <dbReference type="EMBL" id="PYH90393.1"/>
    </source>
</evidence>
<sequence length="52" mass="6423">MNYTRDDDGVEFVWKWTVYLCLDFFWIYYKSGWCIPFPTLQMVYVCTYVCIV</sequence>
<keyword evidence="1" id="KW-1133">Transmembrane helix</keyword>
<reference evidence="2 3" key="1">
    <citation type="submission" date="2018-02" db="EMBL/GenBank/DDBJ databases">
        <title>The genomes of Aspergillus section Nigri reveals drivers in fungal speciation.</title>
        <authorList>
            <consortium name="DOE Joint Genome Institute"/>
            <person name="Vesth T.C."/>
            <person name="Nybo J."/>
            <person name="Theobald S."/>
            <person name="Brandl J."/>
            <person name="Frisvad J.C."/>
            <person name="Nielsen K.F."/>
            <person name="Lyhne E.K."/>
            <person name="Kogle M.E."/>
            <person name="Kuo A."/>
            <person name="Riley R."/>
            <person name="Clum A."/>
            <person name="Nolan M."/>
            <person name="Lipzen A."/>
            <person name="Salamov A."/>
            <person name="Henrissat B."/>
            <person name="Wiebenga A."/>
            <person name="De vries R.P."/>
            <person name="Grigoriev I.V."/>
            <person name="Mortensen U.H."/>
            <person name="Andersen M.R."/>
            <person name="Baker S.E."/>
        </authorList>
    </citation>
    <scope>NUCLEOTIDE SEQUENCE [LARGE SCALE GENOMIC DNA]</scope>
    <source>
        <strain evidence="2 3">CBS 707.79</strain>
    </source>
</reference>
<dbReference type="EMBL" id="KZ825984">
    <property type="protein sequence ID" value="PYH90393.1"/>
    <property type="molecule type" value="Genomic_DNA"/>
</dbReference>
<keyword evidence="1" id="KW-0812">Transmembrane</keyword>
<feature type="transmembrane region" description="Helical" evidence="1">
    <location>
        <begin position="12"/>
        <end position="29"/>
    </location>
</feature>
<accession>A0A319DH03</accession>
<keyword evidence="1" id="KW-0472">Membrane</keyword>
<organism evidence="2 3">
    <name type="scientific">Aspergillus ellipticus CBS 707.79</name>
    <dbReference type="NCBI Taxonomy" id="1448320"/>
    <lineage>
        <taxon>Eukaryota</taxon>
        <taxon>Fungi</taxon>
        <taxon>Dikarya</taxon>
        <taxon>Ascomycota</taxon>
        <taxon>Pezizomycotina</taxon>
        <taxon>Eurotiomycetes</taxon>
        <taxon>Eurotiomycetidae</taxon>
        <taxon>Eurotiales</taxon>
        <taxon>Aspergillaceae</taxon>
        <taxon>Aspergillus</taxon>
        <taxon>Aspergillus subgen. Circumdati</taxon>
    </lineage>
</organism>
<dbReference type="VEuPathDB" id="FungiDB:BO71DRAFT_402216"/>
<dbReference type="Proteomes" id="UP000247810">
    <property type="component" value="Unassembled WGS sequence"/>
</dbReference>
<name>A0A319DH03_9EURO</name>